<dbReference type="OrthoDB" id="529980at2759"/>
<keyword evidence="9" id="KW-1185">Reference proteome</keyword>
<dbReference type="GO" id="GO:0004519">
    <property type="term" value="F:endonuclease activity"/>
    <property type="evidence" value="ECO:0007669"/>
    <property type="project" value="UniProtKB-KW"/>
</dbReference>
<keyword evidence="6" id="KW-0695">RNA-directed DNA polymerase</keyword>
<proteinExistence type="predicted"/>
<dbReference type="GO" id="GO:0016787">
    <property type="term" value="F:hydrolase activity"/>
    <property type="evidence" value="ECO:0007669"/>
    <property type="project" value="UniProtKB-KW"/>
</dbReference>
<accession>A0A371H0S9</accession>
<gene>
    <name evidence="8" type="ORF">CR513_20932</name>
</gene>
<evidence type="ECO:0000256" key="4">
    <source>
        <dbReference type="ARBA" id="ARBA00022759"/>
    </source>
</evidence>
<evidence type="ECO:0000256" key="5">
    <source>
        <dbReference type="ARBA" id="ARBA00022801"/>
    </source>
</evidence>
<evidence type="ECO:0000313" key="9">
    <source>
        <dbReference type="Proteomes" id="UP000257109"/>
    </source>
</evidence>
<evidence type="ECO:0000256" key="2">
    <source>
        <dbReference type="ARBA" id="ARBA00022695"/>
    </source>
</evidence>
<dbReference type="InterPro" id="IPR043128">
    <property type="entry name" value="Rev_trsase/Diguanyl_cyclase"/>
</dbReference>
<dbReference type="SUPFAM" id="SSF56672">
    <property type="entry name" value="DNA/RNA polymerases"/>
    <property type="match status" value="1"/>
</dbReference>
<sequence>MTFCLNDTLSTFMSLMNHVLRSLISKCMVVYFDDILIYSTCLNNHLLHVRCVPDILRKGKVDREKVKAILDWSTSKIVGEVKSFHGLASFKWEEAQERAFQMFKERLTQAPIPALINFSKSFELECDTSSLYALMRVLQMWQHYLLSKEFVIYSDHKALKHLGSKAN</sequence>
<keyword evidence="1" id="KW-0808">Transferase</keyword>
<feature type="domain" description="Reverse transcriptase RNase H-like" evidence="7">
    <location>
        <begin position="130"/>
        <end position="165"/>
    </location>
</feature>
<keyword evidence="2" id="KW-0548">Nucleotidyltransferase</keyword>
<dbReference type="Proteomes" id="UP000257109">
    <property type="component" value="Unassembled WGS sequence"/>
</dbReference>
<dbReference type="PANTHER" id="PTHR37984:SF5">
    <property type="entry name" value="PROTEIN NYNRIN-LIKE"/>
    <property type="match status" value="1"/>
</dbReference>
<evidence type="ECO:0000313" key="8">
    <source>
        <dbReference type="EMBL" id="RDX96414.1"/>
    </source>
</evidence>
<keyword evidence="3" id="KW-0540">Nuclease</keyword>
<evidence type="ECO:0000256" key="3">
    <source>
        <dbReference type="ARBA" id="ARBA00022722"/>
    </source>
</evidence>
<dbReference type="GO" id="GO:0003964">
    <property type="term" value="F:RNA-directed DNA polymerase activity"/>
    <property type="evidence" value="ECO:0007669"/>
    <property type="project" value="UniProtKB-KW"/>
</dbReference>
<feature type="non-terminal residue" evidence="8">
    <location>
        <position position="1"/>
    </location>
</feature>
<dbReference type="Pfam" id="PF17917">
    <property type="entry name" value="RT_RNaseH"/>
    <property type="match status" value="1"/>
</dbReference>
<reference evidence="8" key="1">
    <citation type="submission" date="2018-05" db="EMBL/GenBank/DDBJ databases">
        <title>Draft genome of Mucuna pruriens seed.</title>
        <authorList>
            <person name="Nnadi N.E."/>
            <person name="Vos R."/>
            <person name="Hasami M.H."/>
            <person name="Devisetty U.K."/>
            <person name="Aguiy J.C."/>
        </authorList>
    </citation>
    <scope>NUCLEOTIDE SEQUENCE [LARGE SCALE GENOMIC DNA]</scope>
    <source>
        <strain evidence="8">JCA_2017</strain>
    </source>
</reference>
<dbReference type="InterPro" id="IPR050951">
    <property type="entry name" value="Retrovirus_Pol_polyprotein"/>
</dbReference>
<organism evidence="8 9">
    <name type="scientific">Mucuna pruriens</name>
    <name type="common">Velvet bean</name>
    <name type="synonym">Dolichos pruriens</name>
    <dbReference type="NCBI Taxonomy" id="157652"/>
    <lineage>
        <taxon>Eukaryota</taxon>
        <taxon>Viridiplantae</taxon>
        <taxon>Streptophyta</taxon>
        <taxon>Embryophyta</taxon>
        <taxon>Tracheophyta</taxon>
        <taxon>Spermatophyta</taxon>
        <taxon>Magnoliopsida</taxon>
        <taxon>eudicotyledons</taxon>
        <taxon>Gunneridae</taxon>
        <taxon>Pentapetalae</taxon>
        <taxon>rosids</taxon>
        <taxon>fabids</taxon>
        <taxon>Fabales</taxon>
        <taxon>Fabaceae</taxon>
        <taxon>Papilionoideae</taxon>
        <taxon>50 kb inversion clade</taxon>
        <taxon>NPAAA clade</taxon>
        <taxon>indigoferoid/millettioid clade</taxon>
        <taxon>Phaseoleae</taxon>
        <taxon>Mucuna</taxon>
    </lineage>
</organism>
<dbReference type="Gene3D" id="3.30.70.270">
    <property type="match status" value="1"/>
</dbReference>
<evidence type="ECO:0000256" key="1">
    <source>
        <dbReference type="ARBA" id="ARBA00022679"/>
    </source>
</evidence>
<protein>
    <recommendedName>
        <fullName evidence="7">Reverse transcriptase RNase H-like domain-containing protein</fullName>
    </recommendedName>
</protein>
<dbReference type="InterPro" id="IPR043502">
    <property type="entry name" value="DNA/RNA_pol_sf"/>
</dbReference>
<dbReference type="EMBL" id="QJKJ01003892">
    <property type="protein sequence ID" value="RDX96414.1"/>
    <property type="molecule type" value="Genomic_DNA"/>
</dbReference>
<keyword evidence="5" id="KW-0378">Hydrolase</keyword>
<keyword evidence="4" id="KW-0255">Endonuclease</keyword>
<evidence type="ECO:0000259" key="7">
    <source>
        <dbReference type="Pfam" id="PF17917"/>
    </source>
</evidence>
<comment type="caution">
    <text evidence="8">The sequence shown here is derived from an EMBL/GenBank/DDBJ whole genome shotgun (WGS) entry which is preliminary data.</text>
</comment>
<dbReference type="InterPro" id="IPR041373">
    <property type="entry name" value="RT_RNaseH"/>
</dbReference>
<dbReference type="PANTHER" id="PTHR37984">
    <property type="entry name" value="PROTEIN CBG26694"/>
    <property type="match status" value="1"/>
</dbReference>
<name>A0A371H0S9_MUCPR</name>
<dbReference type="AlphaFoldDB" id="A0A371H0S9"/>
<evidence type="ECO:0000256" key="6">
    <source>
        <dbReference type="ARBA" id="ARBA00022918"/>
    </source>
</evidence>